<dbReference type="GO" id="GO:0008797">
    <property type="term" value="F:aspartate ammonia-lyase activity"/>
    <property type="evidence" value="ECO:0007669"/>
    <property type="project" value="UniProtKB-EC"/>
</dbReference>
<dbReference type="InterPro" id="IPR008948">
    <property type="entry name" value="L-Aspartase-like"/>
</dbReference>
<name>A0A2X3KKP7_ECOLX</name>
<dbReference type="InterPro" id="IPR022761">
    <property type="entry name" value="Fumarate_lyase_N"/>
</dbReference>
<evidence type="ECO:0000259" key="2">
    <source>
        <dbReference type="Pfam" id="PF00206"/>
    </source>
</evidence>
<accession>A0A2X3KKP7</accession>
<protein>
    <submittedName>
        <fullName evidence="3">Aspartate ammonia-lyase</fullName>
        <ecNumber evidence="3">4.3.1.1</ecNumber>
    </submittedName>
</protein>
<feature type="domain" description="Fumarate lyase N-terminal" evidence="2">
    <location>
        <begin position="1"/>
        <end position="58"/>
    </location>
</feature>
<dbReference type="InterPro" id="IPR051546">
    <property type="entry name" value="Aspartate_Ammonia-Lyase"/>
</dbReference>
<evidence type="ECO:0000313" key="3">
    <source>
        <dbReference type="EMBL" id="SQD07374.1"/>
    </source>
</evidence>
<feature type="compositionally biased region" description="Polar residues" evidence="1">
    <location>
        <begin position="63"/>
        <end position="77"/>
    </location>
</feature>
<organism evidence="3 4">
    <name type="scientific">Escherichia coli</name>
    <dbReference type="NCBI Taxonomy" id="562"/>
    <lineage>
        <taxon>Bacteria</taxon>
        <taxon>Pseudomonadati</taxon>
        <taxon>Pseudomonadota</taxon>
        <taxon>Gammaproteobacteria</taxon>
        <taxon>Enterobacterales</taxon>
        <taxon>Enterobacteriaceae</taxon>
        <taxon>Escherichia</taxon>
    </lineage>
</organism>
<dbReference type="InterPro" id="IPR024083">
    <property type="entry name" value="Fumarase/histidase_N"/>
</dbReference>
<keyword evidence="3" id="KW-0456">Lyase</keyword>
<dbReference type="EMBL" id="UARW01000010">
    <property type="protein sequence ID" value="SQD07374.1"/>
    <property type="molecule type" value="Genomic_DNA"/>
</dbReference>
<dbReference type="SUPFAM" id="SSF48557">
    <property type="entry name" value="L-aspartase-like"/>
    <property type="match status" value="1"/>
</dbReference>
<dbReference type="GO" id="GO:0005829">
    <property type="term" value="C:cytosol"/>
    <property type="evidence" value="ECO:0007669"/>
    <property type="project" value="TreeGrafter"/>
</dbReference>
<reference evidence="3 4" key="1">
    <citation type="submission" date="2018-06" db="EMBL/GenBank/DDBJ databases">
        <authorList>
            <consortium name="Pathogen Informatics"/>
            <person name="Doyle S."/>
        </authorList>
    </citation>
    <scope>NUCLEOTIDE SEQUENCE [LARGE SCALE GENOMIC DNA]</scope>
    <source>
        <strain evidence="3 4">NCTC8009</strain>
    </source>
</reference>
<evidence type="ECO:0000313" key="4">
    <source>
        <dbReference type="Proteomes" id="UP000250991"/>
    </source>
</evidence>
<dbReference type="EC" id="4.3.1.1" evidence="3"/>
<dbReference type="PANTHER" id="PTHR42696">
    <property type="entry name" value="ASPARTATE AMMONIA-LYASE"/>
    <property type="match status" value="1"/>
</dbReference>
<dbReference type="Proteomes" id="UP000250991">
    <property type="component" value="Unassembled WGS sequence"/>
</dbReference>
<dbReference type="Pfam" id="PF00206">
    <property type="entry name" value="Lyase_1"/>
    <property type="match status" value="1"/>
</dbReference>
<dbReference type="AlphaFoldDB" id="A0A2X3KKP7"/>
<dbReference type="Gene3D" id="1.10.275.10">
    <property type="entry name" value="Fumarase/aspartase (N-terminal domain)"/>
    <property type="match status" value="1"/>
</dbReference>
<proteinExistence type="predicted"/>
<dbReference type="PANTHER" id="PTHR42696:SF2">
    <property type="entry name" value="ASPARTATE AMMONIA-LYASE"/>
    <property type="match status" value="1"/>
</dbReference>
<dbReference type="GO" id="GO:0006531">
    <property type="term" value="P:aspartate metabolic process"/>
    <property type="evidence" value="ECO:0007669"/>
    <property type="project" value="TreeGrafter"/>
</dbReference>
<sequence length="77" mass="8265">MVMVKKAAAMANKELQTIPKSVANAIIAACDEVLNNGKCMDQFPVDVYQGGAGTSRKHEHQRSAGQYRSGTDGSPER</sequence>
<feature type="region of interest" description="Disordered" evidence="1">
    <location>
        <begin position="49"/>
        <end position="77"/>
    </location>
</feature>
<evidence type="ECO:0000256" key="1">
    <source>
        <dbReference type="SAM" id="MobiDB-lite"/>
    </source>
</evidence>
<gene>
    <name evidence="3" type="primary">aspA_2</name>
    <name evidence="3" type="ORF">NCTC8009_08000</name>
</gene>